<dbReference type="Pfam" id="PF00464">
    <property type="entry name" value="SHMT"/>
    <property type="match status" value="1"/>
</dbReference>
<dbReference type="GO" id="GO:0005737">
    <property type="term" value="C:cytoplasm"/>
    <property type="evidence" value="ECO:0007669"/>
    <property type="project" value="TreeGrafter"/>
</dbReference>
<dbReference type="GO" id="GO:0017000">
    <property type="term" value="P:antibiotic biosynthetic process"/>
    <property type="evidence" value="ECO:0007669"/>
    <property type="project" value="UniProtKB-KW"/>
</dbReference>
<comment type="cofactor">
    <cofactor evidence="1">
        <name>pyridoxal 5'-phosphate</name>
        <dbReference type="ChEBI" id="CHEBI:597326"/>
    </cofactor>
</comment>
<dbReference type="GO" id="GO:0030170">
    <property type="term" value="F:pyridoxal phosphate binding"/>
    <property type="evidence" value="ECO:0007669"/>
    <property type="project" value="TreeGrafter"/>
</dbReference>
<feature type="domain" description="Serine hydroxymethyltransferase-like" evidence="5">
    <location>
        <begin position="40"/>
        <end position="412"/>
    </location>
</feature>
<dbReference type="Gene3D" id="3.90.1150.10">
    <property type="entry name" value="Aspartate Aminotransferase, domain 1"/>
    <property type="match status" value="1"/>
</dbReference>
<accession>A0A1I3XE64</accession>
<dbReference type="InterPro" id="IPR015422">
    <property type="entry name" value="PyrdxlP-dep_Trfase_small"/>
</dbReference>
<protein>
    <submittedName>
        <fullName evidence="6">Glycine hydroxymethyltransferase</fullName>
    </submittedName>
</protein>
<evidence type="ECO:0000256" key="3">
    <source>
        <dbReference type="ARBA" id="ARBA00022898"/>
    </source>
</evidence>
<proteinExistence type="inferred from homology"/>
<dbReference type="PANTHER" id="PTHR11680">
    <property type="entry name" value="SERINE HYDROXYMETHYLTRANSFERASE"/>
    <property type="match status" value="1"/>
</dbReference>
<dbReference type="RefSeq" id="WP_218153535.1">
    <property type="nucleotide sequence ID" value="NZ_FORP01000015.1"/>
</dbReference>
<dbReference type="GO" id="GO:0004372">
    <property type="term" value="F:glycine hydroxymethyltransferase activity"/>
    <property type="evidence" value="ECO:0007669"/>
    <property type="project" value="TreeGrafter"/>
</dbReference>
<dbReference type="Gene3D" id="3.40.640.10">
    <property type="entry name" value="Type I PLP-dependent aspartate aminotransferase-like (Major domain)"/>
    <property type="match status" value="1"/>
</dbReference>
<dbReference type="SUPFAM" id="SSF53383">
    <property type="entry name" value="PLP-dependent transferases"/>
    <property type="match status" value="1"/>
</dbReference>
<evidence type="ECO:0000256" key="2">
    <source>
        <dbReference type="ARBA" id="ARBA00006376"/>
    </source>
</evidence>
<name>A0A1I3XE64_9PSEU</name>
<keyword evidence="6" id="KW-0808">Transferase</keyword>
<dbReference type="InterPro" id="IPR049943">
    <property type="entry name" value="Ser_HO-MeTrfase-like"/>
</dbReference>
<comment type="similarity">
    <text evidence="2">Belongs to the SHMT family.</text>
</comment>
<dbReference type="STRING" id="115433.SAMN05421835_11526"/>
<keyword evidence="3" id="KW-0663">Pyridoxal phosphate</keyword>
<keyword evidence="4" id="KW-0045">Antibiotic biosynthesis</keyword>
<evidence type="ECO:0000256" key="4">
    <source>
        <dbReference type="ARBA" id="ARBA00023194"/>
    </source>
</evidence>
<dbReference type="AlphaFoldDB" id="A0A1I3XE64"/>
<gene>
    <name evidence="6" type="ORF">SAMN05421835_11526</name>
</gene>
<dbReference type="PANTHER" id="PTHR11680:SF35">
    <property type="entry name" value="SERINE HYDROXYMETHYLTRANSFERASE 1"/>
    <property type="match status" value="1"/>
</dbReference>
<organism evidence="6 7">
    <name type="scientific">Amycolatopsis sacchari</name>
    <dbReference type="NCBI Taxonomy" id="115433"/>
    <lineage>
        <taxon>Bacteria</taxon>
        <taxon>Bacillati</taxon>
        <taxon>Actinomycetota</taxon>
        <taxon>Actinomycetes</taxon>
        <taxon>Pseudonocardiales</taxon>
        <taxon>Pseudonocardiaceae</taxon>
        <taxon>Amycolatopsis</taxon>
    </lineage>
</organism>
<keyword evidence="6" id="KW-0489">Methyltransferase</keyword>
<evidence type="ECO:0000313" key="6">
    <source>
        <dbReference type="EMBL" id="SFK17346.1"/>
    </source>
</evidence>
<evidence type="ECO:0000256" key="1">
    <source>
        <dbReference type="ARBA" id="ARBA00001933"/>
    </source>
</evidence>
<keyword evidence="7" id="KW-1185">Reference proteome</keyword>
<dbReference type="InterPro" id="IPR015424">
    <property type="entry name" value="PyrdxlP-dep_Trfase"/>
</dbReference>
<dbReference type="Proteomes" id="UP000199025">
    <property type="component" value="Unassembled WGS sequence"/>
</dbReference>
<dbReference type="GO" id="GO:0032259">
    <property type="term" value="P:methylation"/>
    <property type="evidence" value="ECO:0007669"/>
    <property type="project" value="UniProtKB-KW"/>
</dbReference>
<reference evidence="6 7" key="1">
    <citation type="submission" date="2016-10" db="EMBL/GenBank/DDBJ databases">
        <authorList>
            <person name="de Groot N.N."/>
        </authorList>
    </citation>
    <scope>NUCLEOTIDE SEQUENCE [LARGE SCALE GENOMIC DNA]</scope>
    <source>
        <strain evidence="6 7">DSM 44468</strain>
    </source>
</reference>
<dbReference type="GO" id="GO:0046653">
    <property type="term" value="P:tetrahydrofolate metabolic process"/>
    <property type="evidence" value="ECO:0007669"/>
    <property type="project" value="TreeGrafter"/>
</dbReference>
<dbReference type="GO" id="GO:0008168">
    <property type="term" value="F:methyltransferase activity"/>
    <property type="evidence" value="ECO:0007669"/>
    <property type="project" value="UniProtKB-KW"/>
</dbReference>
<dbReference type="EMBL" id="FORP01000015">
    <property type="protein sequence ID" value="SFK17346.1"/>
    <property type="molecule type" value="Genomic_DNA"/>
</dbReference>
<dbReference type="InterPro" id="IPR015421">
    <property type="entry name" value="PyrdxlP-dep_Trfase_major"/>
</dbReference>
<evidence type="ECO:0000313" key="7">
    <source>
        <dbReference type="Proteomes" id="UP000199025"/>
    </source>
</evidence>
<sequence>MTLEQQAGTSSPAHDPAVLQQAREAIEGCLDTAAMRDLVLDRVRRNEEWRGRRCVNLVAAEAPTSPLVRRVLSSEAGTRASGGAIGRDRRWFSAMAVLDELEALCVELLKRAFACSFADPRLLGGMHATMVAYTALAAPGDTVLVLGPDGGGDSSHTAEGPPAARGVRLASIPVDASGLDIDLDRFAEVARRLRPPLAALGQTTTLFPLPVTEIREIIGEWGGRLYVDAAHQAGLIAGGAYPDPLAQGADLVTASSGKTFCGPQGGFALWNDPALAEPVSHTIFPVLTGSHQLNRVAALAVATTEVLEYGADLAAGMVRNARCLAAALHERGVPVLGAGRGFTSTHQVLVDARGWGGGFAAASRLAEANLVVNQQPLPGRDDTAFPGGVRLGTAEVTRLGMGTAEMARIAGFLAAVLRDGADPAAVREEVVRFREPFQTVYYCHESGRP</sequence>
<evidence type="ECO:0000259" key="5">
    <source>
        <dbReference type="Pfam" id="PF00464"/>
    </source>
</evidence>
<dbReference type="GO" id="GO:0019264">
    <property type="term" value="P:glycine biosynthetic process from serine"/>
    <property type="evidence" value="ECO:0007669"/>
    <property type="project" value="TreeGrafter"/>
</dbReference>
<dbReference type="InterPro" id="IPR039429">
    <property type="entry name" value="SHMT-like_dom"/>
</dbReference>